<comment type="caution">
    <text evidence="10">The sequence shown here is derived from an EMBL/GenBank/DDBJ whole genome shotgun (WGS) entry which is preliminary data.</text>
</comment>
<feature type="transmembrane region" description="Helical" evidence="8">
    <location>
        <begin position="138"/>
        <end position="160"/>
    </location>
</feature>
<accession>A0ABT6KJP5</accession>
<reference evidence="10 11" key="1">
    <citation type="submission" date="2023-04" db="EMBL/GenBank/DDBJ databases">
        <title>Genome Encyclopedia of Bacteria and Archaea VI: Functional Genomics of Type Strains.</title>
        <authorList>
            <person name="Whitman W."/>
        </authorList>
    </citation>
    <scope>NUCLEOTIDE SEQUENCE [LARGE SCALE GENOMIC DNA]</scope>
    <source>
        <strain evidence="10 11">SG_E_30_P1</strain>
    </source>
</reference>
<feature type="transmembrane region" description="Helical" evidence="8">
    <location>
        <begin position="31"/>
        <end position="54"/>
    </location>
</feature>
<keyword evidence="11" id="KW-1185">Reference proteome</keyword>
<evidence type="ECO:0000313" key="11">
    <source>
        <dbReference type="Proteomes" id="UP001160142"/>
    </source>
</evidence>
<dbReference type="EMBL" id="JARXVQ010000001">
    <property type="protein sequence ID" value="MDH6180186.1"/>
    <property type="molecule type" value="Genomic_DNA"/>
</dbReference>
<dbReference type="InterPro" id="IPR028325">
    <property type="entry name" value="VG_K_chnl"/>
</dbReference>
<evidence type="ECO:0000256" key="8">
    <source>
        <dbReference type="SAM" id="Phobius"/>
    </source>
</evidence>
<dbReference type="Proteomes" id="UP001160142">
    <property type="component" value="Unassembled WGS sequence"/>
</dbReference>
<comment type="subcellular location">
    <subcellularLocation>
        <location evidence="1">Membrane</location>
        <topology evidence="1">Multi-pass membrane protein</topology>
    </subcellularLocation>
</comment>
<keyword evidence="2" id="KW-0813">Transport</keyword>
<keyword evidence="5" id="KW-0406">Ion transport</keyword>
<dbReference type="PANTHER" id="PTHR11537:SF254">
    <property type="entry name" value="POTASSIUM VOLTAGE-GATED CHANNEL PROTEIN SHAB"/>
    <property type="match status" value="1"/>
</dbReference>
<dbReference type="Gene3D" id="1.20.120.350">
    <property type="entry name" value="Voltage-gated potassium channels. Chain C"/>
    <property type="match status" value="1"/>
</dbReference>
<evidence type="ECO:0000256" key="4">
    <source>
        <dbReference type="ARBA" id="ARBA00022989"/>
    </source>
</evidence>
<dbReference type="Gene3D" id="1.10.287.70">
    <property type="match status" value="1"/>
</dbReference>
<sequence>MRPVTPERAHPKLWAMDRAEQRIAFRQRWEAATTIPLIVLGGLFVITYSVYAIIADLPPLLLAIVVLELVVVWIVFLGDYLVRLFVTPRGHRWAFVRANVVDLLSVAFPLFRGFRVINLLAKVPYLSGRSGTQVRTRIVVYLGAYAIFFVYFIALAVLLAERGADGATIHDFGDAIWWACVTVATVGYGDMYPVTLLGRTWAVVLMAGGIAIIGTASAVVVSYVGELVGKHRPS</sequence>
<proteinExistence type="predicted"/>
<evidence type="ECO:0000256" key="1">
    <source>
        <dbReference type="ARBA" id="ARBA00004141"/>
    </source>
</evidence>
<gene>
    <name evidence="10" type="ORF">M2152_000368</name>
</gene>
<keyword evidence="7 10" id="KW-0407">Ion channel</keyword>
<dbReference type="SUPFAM" id="SSF81324">
    <property type="entry name" value="Voltage-gated potassium channels"/>
    <property type="match status" value="1"/>
</dbReference>
<dbReference type="InterPro" id="IPR013099">
    <property type="entry name" value="K_chnl_dom"/>
</dbReference>
<evidence type="ECO:0000256" key="7">
    <source>
        <dbReference type="ARBA" id="ARBA00023303"/>
    </source>
</evidence>
<dbReference type="InterPro" id="IPR027359">
    <property type="entry name" value="Volt_channel_dom_sf"/>
</dbReference>
<keyword evidence="6 8" id="KW-0472">Membrane</keyword>
<evidence type="ECO:0000256" key="6">
    <source>
        <dbReference type="ARBA" id="ARBA00023136"/>
    </source>
</evidence>
<name>A0ABT6KJP5_9MICO</name>
<evidence type="ECO:0000259" key="9">
    <source>
        <dbReference type="Pfam" id="PF07885"/>
    </source>
</evidence>
<feature type="domain" description="Potassium channel" evidence="9">
    <location>
        <begin position="148"/>
        <end position="224"/>
    </location>
</feature>
<feature type="transmembrane region" description="Helical" evidence="8">
    <location>
        <begin position="172"/>
        <end position="189"/>
    </location>
</feature>
<protein>
    <submittedName>
        <fullName evidence="10">Voltage-gated potassium channel</fullName>
    </submittedName>
</protein>
<evidence type="ECO:0000313" key="10">
    <source>
        <dbReference type="EMBL" id="MDH6180186.1"/>
    </source>
</evidence>
<feature type="transmembrane region" description="Helical" evidence="8">
    <location>
        <begin position="201"/>
        <end position="224"/>
    </location>
</feature>
<evidence type="ECO:0000256" key="5">
    <source>
        <dbReference type="ARBA" id="ARBA00023065"/>
    </source>
</evidence>
<dbReference type="GO" id="GO:0034220">
    <property type="term" value="P:monoatomic ion transmembrane transport"/>
    <property type="evidence" value="ECO:0007669"/>
    <property type="project" value="UniProtKB-KW"/>
</dbReference>
<feature type="transmembrane region" description="Helical" evidence="8">
    <location>
        <begin position="60"/>
        <end position="82"/>
    </location>
</feature>
<keyword evidence="3 8" id="KW-0812">Transmembrane</keyword>
<dbReference type="Pfam" id="PF07885">
    <property type="entry name" value="Ion_trans_2"/>
    <property type="match status" value="1"/>
</dbReference>
<dbReference type="PANTHER" id="PTHR11537">
    <property type="entry name" value="VOLTAGE-GATED POTASSIUM CHANNEL"/>
    <property type="match status" value="1"/>
</dbReference>
<keyword evidence="4 8" id="KW-1133">Transmembrane helix</keyword>
<dbReference type="Gene3D" id="1.20.5.110">
    <property type="match status" value="1"/>
</dbReference>
<organism evidence="10 11">
    <name type="scientific">Antiquaquibacter oligotrophicus</name>
    <dbReference type="NCBI Taxonomy" id="2880260"/>
    <lineage>
        <taxon>Bacteria</taxon>
        <taxon>Bacillati</taxon>
        <taxon>Actinomycetota</taxon>
        <taxon>Actinomycetes</taxon>
        <taxon>Micrococcales</taxon>
        <taxon>Microbacteriaceae</taxon>
        <taxon>Antiquaquibacter</taxon>
    </lineage>
</organism>
<evidence type="ECO:0000256" key="2">
    <source>
        <dbReference type="ARBA" id="ARBA00022448"/>
    </source>
</evidence>
<evidence type="ECO:0000256" key="3">
    <source>
        <dbReference type="ARBA" id="ARBA00022692"/>
    </source>
</evidence>